<keyword evidence="4" id="KW-1185">Reference proteome</keyword>
<accession>A0A180FYG5</accession>
<feature type="compositionally biased region" description="Polar residues" evidence="1">
    <location>
        <begin position="11"/>
        <end position="38"/>
    </location>
</feature>
<gene>
    <name evidence="2" type="ORF">PTTG_30609</name>
</gene>
<dbReference type="AlphaFoldDB" id="A0A180FYG5"/>
<sequence>PGLGGLDSQAEAYQQPSIKPLTFDQSSHSFSPARTNTPYFPGVKEGHHSTLPSGSESHLPSPSNFQLGSSSGDSAASSASWPSDSEDYHVPQGSQALEQRLARPVKVLGSSVNHNSGKSKSS</sequence>
<reference evidence="2" key="2">
    <citation type="submission" date="2016-05" db="EMBL/GenBank/DDBJ databases">
        <title>Comparative analysis highlights variable genome content of wheat rusts and divergence of the mating loci.</title>
        <authorList>
            <person name="Cuomo C.A."/>
            <person name="Bakkeren G."/>
            <person name="Szabo L."/>
            <person name="Khalil H."/>
            <person name="Joly D."/>
            <person name="Goldberg J."/>
            <person name="Young S."/>
            <person name="Zeng Q."/>
            <person name="Fellers J."/>
        </authorList>
    </citation>
    <scope>NUCLEOTIDE SEQUENCE [LARGE SCALE GENOMIC DNA]</scope>
    <source>
        <strain evidence="2">1-1 BBBD Race 1</strain>
    </source>
</reference>
<feature type="compositionally biased region" description="Polar residues" evidence="1">
    <location>
        <begin position="50"/>
        <end position="68"/>
    </location>
</feature>
<feature type="non-terminal residue" evidence="2">
    <location>
        <position position="122"/>
    </location>
</feature>
<evidence type="ECO:0000313" key="2">
    <source>
        <dbReference type="EMBL" id="OAV85328.1"/>
    </source>
</evidence>
<dbReference type="EnsemblFungi" id="PTTG_30609-t43_1">
    <property type="protein sequence ID" value="PTTG_30609-t43_1-p1"/>
    <property type="gene ID" value="PTTG_30609"/>
</dbReference>
<dbReference type="Proteomes" id="UP000005240">
    <property type="component" value="Unassembled WGS sequence"/>
</dbReference>
<reference evidence="2" key="1">
    <citation type="submission" date="2009-11" db="EMBL/GenBank/DDBJ databases">
        <authorList>
            <consortium name="The Broad Institute Genome Sequencing Platform"/>
            <person name="Ward D."/>
            <person name="Feldgarden M."/>
            <person name="Earl A."/>
            <person name="Young S.K."/>
            <person name="Zeng Q."/>
            <person name="Koehrsen M."/>
            <person name="Alvarado L."/>
            <person name="Berlin A."/>
            <person name="Bochicchio J."/>
            <person name="Borenstein D."/>
            <person name="Chapman S.B."/>
            <person name="Chen Z."/>
            <person name="Engels R."/>
            <person name="Freedman E."/>
            <person name="Gellesch M."/>
            <person name="Goldberg J."/>
            <person name="Griggs A."/>
            <person name="Gujja S."/>
            <person name="Heilman E."/>
            <person name="Heiman D."/>
            <person name="Hepburn T."/>
            <person name="Howarth C."/>
            <person name="Jen D."/>
            <person name="Larson L."/>
            <person name="Lewis B."/>
            <person name="Mehta T."/>
            <person name="Park D."/>
            <person name="Pearson M."/>
            <person name="Roberts A."/>
            <person name="Saif S."/>
            <person name="Shea T."/>
            <person name="Shenoy N."/>
            <person name="Sisk P."/>
            <person name="Stolte C."/>
            <person name="Sykes S."/>
            <person name="Thomson T."/>
            <person name="Walk T."/>
            <person name="White J."/>
            <person name="Yandava C."/>
            <person name="Izard J."/>
            <person name="Baranova O.V."/>
            <person name="Blanton J.M."/>
            <person name="Tanner A.C."/>
            <person name="Dewhirst F.E."/>
            <person name="Haas B."/>
            <person name="Nusbaum C."/>
            <person name="Birren B."/>
        </authorList>
    </citation>
    <scope>NUCLEOTIDE SEQUENCE [LARGE SCALE GENOMIC DNA]</scope>
    <source>
        <strain evidence="2">1-1 BBBD Race 1</strain>
    </source>
</reference>
<reference evidence="3" key="4">
    <citation type="submission" date="2025-05" db="UniProtKB">
        <authorList>
            <consortium name="EnsemblFungi"/>
        </authorList>
    </citation>
    <scope>IDENTIFICATION</scope>
    <source>
        <strain evidence="3">isolate 1-1 / race 1 (BBBD)</strain>
    </source>
</reference>
<evidence type="ECO:0000313" key="3">
    <source>
        <dbReference type="EnsemblFungi" id="PTTG_30609-t43_1-p1"/>
    </source>
</evidence>
<proteinExistence type="predicted"/>
<dbReference type="EMBL" id="ADAS02005004">
    <property type="protein sequence ID" value="OAV85328.1"/>
    <property type="molecule type" value="Genomic_DNA"/>
</dbReference>
<evidence type="ECO:0000313" key="4">
    <source>
        <dbReference type="Proteomes" id="UP000005240"/>
    </source>
</evidence>
<feature type="non-terminal residue" evidence="2">
    <location>
        <position position="1"/>
    </location>
</feature>
<reference evidence="3 4" key="3">
    <citation type="journal article" date="2017" name="G3 (Bethesda)">
        <title>Comparative analysis highlights variable genome content of wheat rusts and divergence of the mating loci.</title>
        <authorList>
            <person name="Cuomo C.A."/>
            <person name="Bakkeren G."/>
            <person name="Khalil H.B."/>
            <person name="Panwar V."/>
            <person name="Joly D."/>
            <person name="Linning R."/>
            <person name="Sakthikumar S."/>
            <person name="Song X."/>
            <person name="Adiconis X."/>
            <person name="Fan L."/>
            <person name="Goldberg J.M."/>
            <person name="Levin J.Z."/>
            <person name="Young S."/>
            <person name="Zeng Q."/>
            <person name="Anikster Y."/>
            <person name="Bruce M."/>
            <person name="Wang M."/>
            <person name="Yin C."/>
            <person name="McCallum B."/>
            <person name="Szabo L.J."/>
            <person name="Hulbert S."/>
            <person name="Chen X."/>
            <person name="Fellers J.P."/>
        </authorList>
    </citation>
    <scope>NUCLEOTIDE SEQUENCE</scope>
    <source>
        <strain evidence="3">isolate 1-1 / race 1 (BBBD)</strain>
        <strain evidence="4">Isolate 1-1 / race 1 (BBBD)</strain>
    </source>
</reference>
<name>A0A180FYG5_PUCT1</name>
<feature type="compositionally biased region" description="Low complexity" evidence="1">
    <location>
        <begin position="69"/>
        <end position="83"/>
    </location>
</feature>
<organism evidence="2">
    <name type="scientific">Puccinia triticina (isolate 1-1 / race 1 (BBBD))</name>
    <name type="common">Brown leaf rust fungus</name>
    <dbReference type="NCBI Taxonomy" id="630390"/>
    <lineage>
        <taxon>Eukaryota</taxon>
        <taxon>Fungi</taxon>
        <taxon>Dikarya</taxon>
        <taxon>Basidiomycota</taxon>
        <taxon>Pucciniomycotina</taxon>
        <taxon>Pucciniomycetes</taxon>
        <taxon>Pucciniales</taxon>
        <taxon>Pucciniaceae</taxon>
        <taxon>Puccinia</taxon>
    </lineage>
</organism>
<dbReference type="VEuPathDB" id="FungiDB:PTTG_30609"/>
<evidence type="ECO:0000256" key="1">
    <source>
        <dbReference type="SAM" id="MobiDB-lite"/>
    </source>
</evidence>
<feature type="compositionally biased region" description="Polar residues" evidence="1">
    <location>
        <begin position="110"/>
        <end position="122"/>
    </location>
</feature>
<feature type="region of interest" description="Disordered" evidence="1">
    <location>
        <begin position="1"/>
        <end position="122"/>
    </location>
</feature>
<protein>
    <submittedName>
        <fullName evidence="2 3">Uncharacterized protein</fullName>
    </submittedName>
</protein>